<comment type="caution">
    <text evidence="1">The sequence shown here is derived from an EMBL/GenBank/DDBJ whole genome shotgun (WGS) entry which is preliminary data.</text>
</comment>
<dbReference type="SUPFAM" id="SSF52058">
    <property type="entry name" value="L domain-like"/>
    <property type="match status" value="1"/>
</dbReference>
<dbReference type="EMBL" id="PITK01000330">
    <property type="protein sequence ID" value="TBU14198.1"/>
    <property type="molecule type" value="Genomic_DNA"/>
</dbReference>
<protein>
    <submittedName>
        <fullName evidence="1">Uncharacterized protein</fullName>
    </submittedName>
</protein>
<gene>
    <name evidence="1" type="ORF">CWI38_0330p0030</name>
</gene>
<dbReference type="VEuPathDB" id="MicrosporidiaDB:CWI38_0330p0030"/>
<reference evidence="1 2" key="1">
    <citation type="submission" date="2017-12" db="EMBL/GenBank/DDBJ databases">
        <authorList>
            <person name="Pombert J.-F."/>
            <person name="Haag K.L."/>
            <person name="Ebert D."/>
        </authorList>
    </citation>
    <scope>NUCLEOTIDE SEQUENCE [LARGE SCALE GENOMIC DNA]</scope>
    <source>
        <strain evidence="1">IL-G-3</strain>
    </source>
</reference>
<proteinExistence type="predicted"/>
<dbReference type="AlphaFoldDB" id="A0A4Q9LYF7"/>
<dbReference type="InterPro" id="IPR032675">
    <property type="entry name" value="LRR_dom_sf"/>
</dbReference>
<keyword evidence="2" id="KW-1185">Reference proteome</keyword>
<dbReference type="Gene3D" id="3.80.10.10">
    <property type="entry name" value="Ribonuclease Inhibitor"/>
    <property type="match status" value="1"/>
</dbReference>
<dbReference type="Proteomes" id="UP000292282">
    <property type="component" value="Unassembled WGS sequence"/>
</dbReference>
<evidence type="ECO:0000313" key="1">
    <source>
        <dbReference type="EMBL" id="TBU14198.1"/>
    </source>
</evidence>
<accession>A0A4Q9LYF7</accession>
<organism evidence="1 2">
    <name type="scientific">Hamiltosporidium tvaerminnensis</name>
    <dbReference type="NCBI Taxonomy" id="1176355"/>
    <lineage>
        <taxon>Eukaryota</taxon>
        <taxon>Fungi</taxon>
        <taxon>Fungi incertae sedis</taxon>
        <taxon>Microsporidia</taxon>
        <taxon>Dubosqiidae</taxon>
        <taxon>Hamiltosporidium</taxon>
    </lineage>
</organism>
<name>A0A4Q9LYF7_9MICR</name>
<sequence>MKFLRTMRGCILNVTYTKYNVHCGIFFILYINRIIFAQKTIAIHFYENIEGSLLENKVNNNKNSNTSSNFPNINYISGKYNLKNKDFQVFIIELDTFLLKFLNEEEIIEGHQNSIYINKSSISYEDFLYFYNIVMCFPYLIDFMDECKYLKILRIINIFKFKYDKSFEEFIRLILVSLMINIKPTSKLNGLLKANIYSFPGYLSKRIIVQLFKLYLFSKKTLNKIKDISIAMTLTKYYNLDFINLNEDYLYLDNYIIDQILEKYLKIDNFSKIIHIIFSIHHFRSIFMYKISYLSRFNTFFDLCLFNNLDEIFFFECFQTDFLIQKIYTLDIATNPKILTIIHCKFTIKDEISFLRNLKVKILNYDATKHELISIFMNLGVESLFQNFFSRFEIEIYNKENQSWILGRDTNLPCIDWHTEMNIIFYQELSIIEKLKIIEFPFNAFIYVELTNPLISFEFYTINLKDLKNITIIFTDTYIKDFNLLDTDLFSNIIHMRLVRSTITDIFLAKILLFPSLKSLFIHDCSIIFNDREITFSENTKIEKLYYRVSLIDNKDYFLKYIFKMIALKNLEISCNLKDKNSLFSKLDCMNSSFINLTQLKYSVKHYFTDSLPKFSIFRNLSEFNFGFEYPEGTVYKIFHDQPFVNLKKMIFNGIKIGKNDYLALEKYTNLTHIYFSLSCKIKVISFSEIFDCKLKYSLQELRLPDIEFNYCDFLFFSKLKSLKKVYFYSFRVKIDIIYFLKAFSSVAEIDIEKFLEYKTLIHEEFGLRFSRSF</sequence>
<evidence type="ECO:0000313" key="2">
    <source>
        <dbReference type="Proteomes" id="UP000292282"/>
    </source>
</evidence>